<gene>
    <name evidence="2" type="ORF">EOE66_19925</name>
</gene>
<reference evidence="2 3" key="1">
    <citation type="submission" date="2019-01" db="EMBL/GenBank/DDBJ databases">
        <authorList>
            <person name="Chen W.-M."/>
        </authorList>
    </citation>
    <scope>NUCLEOTIDE SEQUENCE [LARGE SCALE GENOMIC DNA]</scope>
    <source>
        <strain evidence="2 3">KYPY4</strain>
    </source>
</reference>
<dbReference type="Proteomes" id="UP000285575">
    <property type="component" value="Unassembled WGS sequence"/>
</dbReference>
<dbReference type="EMBL" id="SACR01000006">
    <property type="protein sequence ID" value="RVU43923.1"/>
    <property type="molecule type" value="Genomic_DNA"/>
</dbReference>
<evidence type="ECO:0000313" key="3">
    <source>
        <dbReference type="Proteomes" id="UP000285575"/>
    </source>
</evidence>
<proteinExistence type="predicted"/>
<feature type="region of interest" description="Disordered" evidence="1">
    <location>
        <begin position="67"/>
        <end position="87"/>
    </location>
</feature>
<dbReference type="AlphaFoldDB" id="A0A437RB05"/>
<organism evidence="2 3">
    <name type="scientific">Rubrivivax rivuli</name>
    <dbReference type="NCBI Taxonomy" id="1862385"/>
    <lineage>
        <taxon>Bacteria</taxon>
        <taxon>Pseudomonadati</taxon>
        <taxon>Pseudomonadota</taxon>
        <taxon>Betaproteobacteria</taxon>
        <taxon>Burkholderiales</taxon>
        <taxon>Sphaerotilaceae</taxon>
        <taxon>Rubrivivax</taxon>
    </lineage>
</organism>
<evidence type="ECO:0000313" key="2">
    <source>
        <dbReference type="EMBL" id="RVU43923.1"/>
    </source>
</evidence>
<protein>
    <submittedName>
        <fullName evidence="2">Uncharacterized protein</fullName>
    </submittedName>
</protein>
<feature type="region of interest" description="Disordered" evidence="1">
    <location>
        <begin position="1"/>
        <end position="28"/>
    </location>
</feature>
<sequence>MRTRTNRDSRPGRPRPASEHRPGSAPSTAWLEAQAAFSAPPAAEAPAPAVGLVPVVVRRGRPLEALADRSAASGSEAAEAAAADAARPARVFRVVSAPAPTPAPMPTPGAAVALAAESLEATRRPRLRRTRRSQQAPGVATVISFAPPPGAVLPYREQMARLGELMRAIDEALAVARQARSFEPTLP</sequence>
<feature type="compositionally biased region" description="Basic and acidic residues" evidence="1">
    <location>
        <begin position="1"/>
        <end position="22"/>
    </location>
</feature>
<comment type="caution">
    <text evidence="2">The sequence shown here is derived from an EMBL/GenBank/DDBJ whole genome shotgun (WGS) entry which is preliminary data.</text>
</comment>
<name>A0A437RB05_9BURK</name>
<feature type="compositionally biased region" description="Low complexity" evidence="1">
    <location>
        <begin position="68"/>
        <end position="87"/>
    </location>
</feature>
<dbReference type="RefSeq" id="WP_128230482.1">
    <property type="nucleotide sequence ID" value="NZ_SACR01000006.1"/>
</dbReference>
<accession>A0A437RB05</accession>
<keyword evidence="3" id="KW-1185">Reference proteome</keyword>
<evidence type="ECO:0000256" key="1">
    <source>
        <dbReference type="SAM" id="MobiDB-lite"/>
    </source>
</evidence>